<evidence type="ECO:0000313" key="7">
    <source>
        <dbReference type="Proteomes" id="UP000470246"/>
    </source>
</evidence>
<keyword evidence="2" id="KW-0238">DNA-binding</keyword>
<evidence type="ECO:0000259" key="5">
    <source>
        <dbReference type="PROSITE" id="PS50949"/>
    </source>
</evidence>
<evidence type="ECO:0000256" key="2">
    <source>
        <dbReference type="ARBA" id="ARBA00023125"/>
    </source>
</evidence>
<dbReference type="AlphaFoldDB" id="A0A7K3W5J9"/>
<feature type="domain" description="HTH gntR-type" evidence="5">
    <location>
        <begin position="13"/>
        <end position="81"/>
    </location>
</feature>
<dbReference type="PANTHER" id="PTHR38445:SF9">
    <property type="entry name" value="HTH-TYPE TRANSCRIPTIONAL REPRESSOR YTRA"/>
    <property type="match status" value="1"/>
</dbReference>
<keyword evidence="3" id="KW-0804">Transcription</keyword>
<dbReference type="PROSITE" id="PS50949">
    <property type="entry name" value="HTH_GNTR"/>
    <property type="match status" value="1"/>
</dbReference>
<evidence type="ECO:0000256" key="4">
    <source>
        <dbReference type="SAM" id="MobiDB-lite"/>
    </source>
</evidence>
<keyword evidence="7" id="KW-1185">Reference proteome</keyword>
<evidence type="ECO:0000256" key="1">
    <source>
        <dbReference type="ARBA" id="ARBA00023015"/>
    </source>
</evidence>
<dbReference type="InterPro" id="IPR036388">
    <property type="entry name" value="WH-like_DNA-bd_sf"/>
</dbReference>
<dbReference type="GO" id="GO:0003677">
    <property type="term" value="F:DNA binding"/>
    <property type="evidence" value="ECO:0007669"/>
    <property type="project" value="UniProtKB-KW"/>
</dbReference>
<name>A0A7K3W5J9_9ACTN</name>
<dbReference type="InterPro" id="IPR000524">
    <property type="entry name" value="Tscrpt_reg_HTH_GntR"/>
</dbReference>
<evidence type="ECO:0000256" key="3">
    <source>
        <dbReference type="ARBA" id="ARBA00023163"/>
    </source>
</evidence>
<dbReference type="Gene3D" id="1.10.10.10">
    <property type="entry name" value="Winged helix-like DNA-binding domain superfamily/Winged helix DNA-binding domain"/>
    <property type="match status" value="1"/>
</dbReference>
<dbReference type="SMART" id="SM00345">
    <property type="entry name" value="HTH_GNTR"/>
    <property type="match status" value="1"/>
</dbReference>
<dbReference type="InterPro" id="IPR036390">
    <property type="entry name" value="WH_DNA-bd_sf"/>
</dbReference>
<sequence length="153" mass="15549">MPLDIAVDVKAPTPPYEQIRAQVAAYVADGSLRAGDRLPTMRALAADLGVATGTVGRAYAELEAAGLVTSRRRTGTVVADGPARPTVSDDGVRRAAAALVEQARAAGLDGDTVLALVRAAWTRPVRRPEPADGARPVTAGGGPSAAGTARTGR</sequence>
<keyword evidence="1" id="KW-0805">Transcription regulation</keyword>
<evidence type="ECO:0000313" key="6">
    <source>
        <dbReference type="EMBL" id="NEK59633.1"/>
    </source>
</evidence>
<dbReference type="Proteomes" id="UP000470246">
    <property type="component" value="Unassembled WGS sequence"/>
</dbReference>
<dbReference type="Pfam" id="PF00392">
    <property type="entry name" value="GntR"/>
    <property type="match status" value="1"/>
</dbReference>
<organism evidence="6 7">
    <name type="scientific">Geodermatophilus sabuli</name>
    <dbReference type="NCBI Taxonomy" id="1564158"/>
    <lineage>
        <taxon>Bacteria</taxon>
        <taxon>Bacillati</taxon>
        <taxon>Actinomycetota</taxon>
        <taxon>Actinomycetes</taxon>
        <taxon>Geodermatophilales</taxon>
        <taxon>Geodermatophilaceae</taxon>
        <taxon>Geodermatophilus</taxon>
    </lineage>
</organism>
<comment type="caution">
    <text evidence="6">The sequence shown here is derived from an EMBL/GenBank/DDBJ whole genome shotgun (WGS) entry which is preliminary data.</text>
</comment>
<reference evidence="6 7" key="1">
    <citation type="submission" date="2020-02" db="EMBL/GenBank/DDBJ databases">
        <title>Geodermatophilus sabuli CPCC 205279 I12A-02694.</title>
        <authorList>
            <person name="Jiang Z."/>
        </authorList>
    </citation>
    <scope>NUCLEOTIDE SEQUENCE [LARGE SCALE GENOMIC DNA]</scope>
    <source>
        <strain evidence="6 7">I12A-02694</strain>
    </source>
</reference>
<dbReference type="RefSeq" id="WP_163482991.1">
    <property type="nucleotide sequence ID" value="NZ_JAAGWF010000019.1"/>
</dbReference>
<accession>A0A7K3W5J9</accession>
<dbReference type="SUPFAM" id="SSF46785">
    <property type="entry name" value="Winged helix' DNA-binding domain"/>
    <property type="match status" value="1"/>
</dbReference>
<proteinExistence type="predicted"/>
<dbReference type="CDD" id="cd07377">
    <property type="entry name" value="WHTH_GntR"/>
    <property type="match status" value="1"/>
</dbReference>
<gene>
    <name evidence="6" type="ORF">GCU56_17385</name>
</gene>
<protein>
    <submittedName>
        <fullName evidence="6">GntR family transcriptional regulator</fullName>
    </submittedName>
</protein>
<dbReference type="EMBL" id="JAAGWF010000019">
    <property type="protein sequence ID" value="NEK59633.1"/>
    <property type="molecule type" value="Genomic_DNA"/>
</dbReference>
<dbReference type="PANTHER" id="PTHR38445">
    <property type="entry name" value="HTH-TYPE TRANSCRIPTIONAL REPRESSOR YTRA"/>
    <property type="match status" value="1"/>
</dbReference>
<dbReference type="GO" id="GO:0003700">
    <property type="term" value="F:DNA-binding transcription factor activity"/>
    <property type="evidence" value="ECO:0007669"/>
    <property type="project" value="InterPro"/>
</dbReference>
<feature type="region of interest" description="Disordered" evidence="4">
    <location>
        <begin position="126"/>
        <end position="153"/>
    </location>
</feature>